<dbReference type="NCBIfam" id="TIGR04409">
    <property type="entry name" value="LptC_YrbK"/>
    <property type="match status" value="1"/>
</dbReference>
<feature type="transmembrane region" description="Helical" evidence="1">
    <location>
        <begin position="25"/>
        <end position="44"/>
    </location>
</feature>
<dbReference type="Proteomes" id="UP000006639">
    <property type="component" value="Chromosome"/>
</dbReference>
<dbReference type="GO" id="GO:0015221">
    <property type="term" value="F:lipopolysaccharide transmembrane transporter activity"/>
    <property type="evidence" value="ECO:0007669"/>
    <property type="project" value="InterPro"/>
</dbReference>
<dbReference type="EMBL" id="CP002130">
    <property type="protein sequence ID" value="AEI88640.1"/>
    <property type="molecule type" value="Genomic_DNA"/>
</dbReference>
<dbReference type="STRING" id="696127.midi_00330"/>
<keyword evidence="1" id="KW-0812">Transmembrane</keyword>
<keyword evidence="1" id="KW-1133">Transmembrane helix</keyword>
<dbReference type="InterPro" id="IPR010664">
    <property type="entry name" value="LipoPS_assembly_LptC-rel"/>
</dbReference>
<protein>
    <submittedName>
        <fullName evidence="2">Uncharacterized protein conserved in bacteria</fullName>
    </submittedName>
</protein>
<evidence type="ECO:0000256" key="1">
    <source>
        <dbReference type="SAM" id="Phobius"/>
    </source>
</evidence>
<dbReference type="InterPro" id="IPR026265">
    <property type="entry name" value="LptC"/>
</dbReference>
<dbReference type="HOGENOM" id="CLU_1336237_0_0_5"/>
<proteinExistence type="predicted"/>
<dbReference type="AlphaFoldDB" id="F7XVE1"/>
<dbReference type="Gene3D" id="2.60.450.10">
    <property type="entry name" value="Lipopolysaccharide (LPS) transport protein A like domain"/>
    <property type="match status" value="1"/>
</dbReference>
<dbReference type="Pfam" id="PF06835">
    <property type="entry name" value="LptC"/>
    <property type="match status" value="1"/>
</dbReference>
<evidence type="ECO:0000313" key="3">
    <source>
        <dbReference type="Proteomes" id="UP000006639"/>
    </source>
</evidence>
<dbReference type="GO" id="GO:0005886">
    <property type="term" value="C:plasma membrane"/>
    <property type="evidence" value="ECO:0007669"/>
    <property type="project" value="InterPro"/>
</dbReference>
<keyword evidence="1" id="KW-0472">Membrane</keyword>
<dbReference type="KEGG" id="mmn:midi_00330"/>
<accession>F7XVE1</accession>
<sequence>MIYNPKNFYYTDIFMSLFKKSVISSLKNLLVLISIAIVIALFFIHNNADKNDFKTAISQKNLLHTSKQGESLIIKSEIFGVDKQGQPFFIKAHRTNYDQNKIIMQDVYLRIFIYGDKETEIYAEKGFALMDKKQIYLEKKVKIDMPDGDTISASSIWIKFDKGIITSNKPVSLKSQDEQLSANGFKIVYNKKEKILLFMAMLRQI</sequence>
<gene>
    <name evidence="2" type="ordered locus">midi_00330</name>
</gene>
<name>F7XVE1_MIDMI</name>
<reference evidence="2 3" key="1">
    <citation type="journal article" date="2011" name="Mol. Biol. Evol.">
        <title>Phylogenomic evidence for the presence of a flagellum and cbb3 oxidase in the free-living mitochondrial ancestor.</title>
        <authorList>
            <person name="Sassera D."/>
            <person name="Lo N."/>
            <person name="Epis S."/>
            <person name="D'Auria G."/>
            <person name="Montagna M."/>
            <person name="Comandatore F."/>
            <person name="Horner D."/>
            <person name="Pereto J."/>
            <person name="Luciano A.M."/>
            <person name="Franciosi F."/>
            <person name="Ferri E."/>
            <person name="Crotti E."/>
            <person name="Bazzocchi C."/>
            <person name="Daffonchio D."/>
            <person name="Sacchi L."/>
            <person name="Moya A."/>
            <person name="Latorre A."/>
            <person name="Bandi C."/>
        </authorList>
    </citation>
    <scope>NUCLEOTIDE SEQUENCE [LARGE SCALE GENOMIC DNA]</scope>
    <source>
        <strain evidence="2 3">IricVA</strain>
    </source>
</reference>
<evidence type="ECO:0000313" key="2">
    <source>
        <dbReference type="EMBL" id="AEI88640.1"/>
    </source>
</evidence>
<keyword evidence="3" id="KW-1185">Reference proteome</keyword>
<organism evidence="2 3">
    <name type="scientific">Midichloria mitochondrii (strain IricVA)</name>
    <dbReference type="NCBI Taxonomy" id="696127"/>
    <lineage>
        <taxon>Bacteria</taxon>
        <taxon>Pseudomonadati</taxon>
        <taxon>Pseudomonadota</taxon>
        <taxon>Alphaproteobacteria</taxon>
        <taxon>Rickettsiales</taxon>
        <taxon>Candidatus Midichloriaceae</taxon>
        <taxon>Candidatus Midichloria</taxon>
    </lineage>
</organism>